<dbReference type="EMBL" id="MHQJ01000025">
    <property type="protein sequence ID" value="OHA01100.1"/>
    <property type="molecule type" value="Genomic_DNA"/>
</dbReference>
<evidence type="ECO:0000313" key="1">
    <source>
        <dbReference type="EMBL" id="OHA01100.1"/>
    </source>
</evidence>
<evidence type="ECO:0000313" key="2">
    <source>
        <dbReference type="Proteomes" id="UP000177362"/>
    </source>
</evidence>
<gene>
    <name evidence="1" type="ORF">A3C11_03015</name>
</gene>
<dbReference type="STRING" id="1802271.A3C11_03015"/>
<comment type="caution">
    <text evidence="1">The sequence shown here is derived from an EMBL/GenBank/DDBJ whole genome shotgun (WGS) entry which is preliminary data.</text>
</comment>
<accession>A0A1G2KNV1</accession>
<proteinExistence type="predicted"/>
<sequence>MPLCQSRRSEEFAELFCFCEESFPSLVALEKHIVAEGDGHAYDQARMIRVAYARRNAATPTRR</sequence>
<organism evidence="1 2">
    <name type="scientific">Candidatus Sungbacteria bacterium RIFCSPHIGHO2_02_FULL_49_12</name>
    <dbReference type="NCBI Taxonomy" id="1802271"/>
    <lineage>
        <taxon>Bacteria</taxon>
        <taxon>Candidatus Sungiibacteriota</taxon>
    </lineage>
</organism>
<protein>
    <submittedName>
        <fullName evidence="1">Uncharacterized protein</fullName>
    </submittedName>
</protein>
<name>A0A1G2KNV1_9BACT</name>
<reference evidence="1 2" key="1">
    <citation type="journal article" date="2016" name="Nat. Commun.">
        <title>Thousands of microbial genomes shed light on interconnected biogeochemical processes in an aquifer system.</title>
        <authorList>
            <person name="Anantharaman K."/>
            <person name="Brown C.T."/>
            <person name="Hug L.A."/>
            <person name="Sharon I."/>
            <person name="Castelle C.J."/>
            <person name="Probst A.J."/>
            <person name="Thomas B.C."/>
            <person name="Singh A."/>
            <person name="Wilkins M.J."/>
            <person name="Karaoz U."/>
            <person name="Brodie E.L."/>
            <person name="Williams K.H."/>
            <person name="Hubbard S.S."/>
            <person name="Banfield J.F."/>
        </authorList>
    </citation>
    <scope>NUCLEOTIDE SEQUENCE [LARGE SCALE GENOMIC DNA]</scope>
</reference>
<dbReference type="Proteomes" id="UP000177362">
    <property type="component" value="Unassembled WGS sequence"/>
</dbReference>
<dbReference type="AlphaFoldDB" id="A0A1G2KNV1"/>